<dbReference type="Pfam" id="PF01556">
    <property type="entry name" value="DnaJ_C"/>
    <property type="match status" value="1"/>
</dbReference>
<dbReference type="Pfam" id="PF00226">
    <property type="entry name" value="DnaJ"/>
    <property type="match status" value="1"/>
</dbReference>
<keyword evidence="6" id="KW-0812">Transmembrane</keyword>
<feature type="domain" description="CR-type" evidence="8">
    <location>
        <begin position="246"/>
        <end position="328"/>
    </location>
</feature>
<dbReference type="GO" id="GO:0009408">
    <property type="term" value="P:response to heat"/>
    <property type="evidence" value="ECO:0007669"/>
    <property type="project" value="InterPro"/>
</dbReference>
<dbReference type="GeneID" id="103484140"/>
<dbReference type="InterPro" id="IPR036869">
    <property type="entry name" value="J_dom_sf"/>
</dbReference>
<dbReference type="InterPro" id="IPR002939">
    <property type="entry name" value="DnaJ_C"/>
</dbReference>
<dbReference type="InParanoid" id="A0A1S3AZY1"/>
<dbReference type="InterPro" id="IPR036410">
    <property type="entry name" value="HSP_DnaJ_Cys-rich_dom_sf"/>
</dbReference>
<keyword evidence="6" id="KW-0472">Membrane</keyword>
<evidence type="ECO:0000313" key="10">
    <source>
        <dbReference type="RefSeq" id="XP_008439676.2"/>
    </source>
</evidence>
<evidence type="ECO:0000256" key="4">
    <source>
        <dbReference type="ARBA" id="ARBA00022833"/>
    </source>
</evidence>
<dbReference type="GO" id="GO:0051082">
    <property type="term" value="F:unfolded protein binding"/>
    <property type="evidence" value="ECO:0007669"/>
    <property type="project" value="InterPro"/>
</dbReference>
<keyword evidence="6" id="KW-1133">Transmembrane helix</keyword>
<keyword evidence="3 5" id="KW-0863">Zinc-finger</keyword>
<dbReference type="InterPro" id="IPR018253">
    <property type="entry name" value="DnaJ_domain_CS"/>
</dbReference>
<dbReference type="InterPro" id="IPR012724">
    <property type="entry name" value="DnaJ"/>
</dbReference>
<feature type="zinc finger region" description="CR-type" evidence="5">
    <location>
        <begin position="246"/>
        <end position="328"/>
    </location>
</feature>
<dbReference type="Gene3D" id="2.10.230.10">
    <property type="entry name" value="Heat shock protein DnaJ, cysteine-rich domain"/>
    <property type="match status" value="1"/>
</dbReference>
<dbReference type="Pfam" id="PF00684">
    <property type="entry name" value="DnaJ_CXXCXGXG"/>
    <property type="match status" value="1"/>
</dbReference>
<dbReference type="SUPFAM" id="SSF46565">
    <property type="entry name" value="Chaperone J-domain"/>
    <property type="match status" value="1"/>
</dbReference>
<evidence type="ECO:0000256" key="2">
    <source>
        <dbReference type="ARBA" id="ARBA00022737"/>
    </source>
</evidence>
<keyword evidence="9" id="KW-1185">Reference proteome</keyword>
<dbReference type="FunCoup" id="A0A1S3AZY1">
    <property type="interactions" value="344"/>
</dbReference>
<dbReference type="eggNOG" id="KOG0715">
    <property type="taxonomic scope" value="Eukaryota"/>
</dbReference>
<dbReference type="Proteomes" id="UP001652600">
    <property type="component" value="Chromosome 12"/>
</dbReference>
<dbReference type="Gene3D" id="2.60.260.20">
    <property type="entry name" value="Urease metallochaperone UreE, N-terminal domain"/>
    <property type="match status" value="2"/>
</dbReference>
<dbReference type="GO" id="GO:0008270">
    <property type="term" value="F:zinc ion binding"/>
    <property type="evidence" value="ECO:0007669"/>
    <property type="project" value="UniProtKB-KW"/>
</dbReference>
<organism evidence="9 10">
    <name type="scientific">Cucumis melo</name>
    <name type="common">Muskmelon</name>
    <dbReference type="NCBI Taxonomy" id="3656"/>
    <lineage>
        <taxon>Eukaryota</taxon>
        <taxon>Viridiplantae</taxon>
        <taxon>Streptophyta</taxon>
        <taxon>Embryophyta</taxon>
        <taxon>Tracheophyta</taxon>
        <taxon>Spermatophyta</taxon>
        <taxon>Magnoliopsida</taxon>
        <taxon>eudicotyledons</taxon>
        <taxon>Gunneridae</taxon>
        <taxon>Pentapetalae</taxon>
        <taxon>rosids</taxon>
        <taxon>fabids</taxon>
        <taxon>Cucurbitales</taxon>
        <taxon>Cucurbitaceae</taxon>
        <taxon>Benincaseae</taxon>
        <taxon>Cucumis</taxon>
    </lineage>
</organism>
<dbReference type="InterPro" id="IPR008971">
    <property type="entry name" value="HSP40/DnaJ_pept-bd"/>
</dbReference>
<evidence type="ECO:0000256" key="6">
    <source>
        <dbReference type="SAM" id="Phobius"/>
    </source>
</evidence>
<keyword evidence="4 5" id="KW-0862">Zinc</keyword>
<dbReference type="RefSeq" id="XP_008439676.2">
    <property type="nucleotide sequence ID" value="XM_008441454.3"/>
</dbReference>
<protein>
    <submittedName>
        <fullName evidence="10">Uncharacterized protein LOC103484140 isoform X1</fullName>
    </submittedName>
</protein>
<keyword evidence="1 5" id="KW-0479">Metal-binding</keyword>
<dbReference type="GO" id="GO:0005524">
    <property type="term" value="F:ATP binding"/>
    <property type="evidence" value="ECO:0007669"/>
    <property type="project" value="InterPro"/>
</dbReference>
<dbReference type="InterPro" id="IPR001305">
    <property type="entry name" value="HSP_DnaJ_Cys-rich_dom"/>
</dbReference>
<dbReference type="Gene3D" id="1.10.287.110">
    <property type="entry name" value="DnaJ domain"/>
    <property type="match status" value="1"/>
</dbReference>
<dbReference type="GO" id="GO:0009535">
    <property type="term" value="C:chloroplast thylakoid membrane"/>
    <property type="evidence" value="ECO:0007669"/>
    <property type="project" value="TreeGrafter"/>
</dbReference>
<dbReference type="CDD" id="cd06257">
    <property type="entry name" value="DnaJ"/>
    <property type="match status" value="1"/>
</dbReference>
<dbReference type="GO" id="GO:0042026">
    <property type="term" value="P:protein refolding"/>
    <property type="evidence" value="ECO:0007669"/>
    <property type="project" value="TreeGrafter"/>
</dbReference>
<dbReference type="PANTHER" id="PTHR43096">
    <property type="entry name" value="DNAJ HOMOLOG 1, MITOCHONDRIAL-RELATED"/>
    <property type="match status" value="1"/>
</dbReference>
<evidence type="ECO:0000313" key="9">
    <source>
        <dbReference type="Proteomes" id="UP001652600"/>
    </source>
</evidence>
<dbReference type="AlphaFoldDB" id="A0A1S3AZY1"/>
<name>A0A1S3AZY1_CUCME</name>
<dbReference type="SUPFAM" id="SSF57938">
    <property type="entry name" value="DnaJ/Hsp40 cysteine-rich domain"/>
    <property type="match status" value="1"/>
</dbReference>
<proteinExistence type="inferred from homology"/>
<evidence type="ECO:0000259" key="7">
    <source>
        <dbReference type="PROSITE" id="PS50076"/>
    </source>
</evidence>
<dbReference type="CDD" id="cd10719">
    <property type="entry name" value="DnaJ_zf"/>
    <property type="match status" value="1"/>
</dbReference>
<dbReference type="HAMAP" id="MF_01152">
    <property type="entry name" value="DnaJ"/>
    <property type="match status" value="1"/>
</dbReference>
<evidence type="ECO:0000256" key="5">
    <source>
        <dbReference type="PROSITE-ProRule" id="PRU00546"/>
    </source>
</evidence>
<dbReference type="PROSITE" id="PS51188">
    <property type="entry name" value="ZF_CR"/>
    <property type="match status" value="1"/>
</dbReference>
<evidence type="ECO:0000259" key="8">
    <source>
        <dbReference type="PROSITE" id="PS51188"/>
    </source>
</evidence>
<dbReference type="CDD" id="cd10747">
    <property type="entry name" value="DnaJ_C"/>
    <property type="match status" value="1"/>
</dbReference>
<dbReference type="PANTHER" id="PTHR43096:SF26">
    <property type="entry name" value="CR-TYPE DOMAIN-CONTAINING PROTEIN"/>
    <property type="match status" value="1"/>
</dbReference>
<dbReference type="SMART" id="SM00271">
    <property type="entry name" value="DnaJ"/>
    <property type="match status" value="1"/>
</dbReference>
<gene>
    <name evidence="10" type="primary">LOC103484140</name>
</gene>
<feature type="transmembrane region" description="Helical" evidence="6">
    <location>
        <begin position="552"/>
        <end position="573"/>
    </location>
</feature>
<evidence type="ECO:0000256" key="3">
    <source>
        <dbReference type="ARBA" id="ARBA00022771"/>
    </source>
</evidence>
<dbReference type="PROSITE" id="PS00636">
    <property type="entry name" value="DNAJ_1"/>
    <property type="match status" value="1"/>
</dbReference>
<dbReference type="PROSITE" id="PS50076">
    <property type="entry name" value="DNAJ_2"/>
    <property type="match status" value="1"/>
</dbReference>
<dbReference type="SUPFAM" id="SSF49493">
    <property type="entry name" value="HSP40/DnaJ peptide-binding domain"/>
    <property type="match status" value="2"/>
</dbReference>
<dbReference type="PRINTS" id="PR00625">
    <property type="entry name" value="JDOMAIN"/>
</dbReference>
<evidence type="ECO:0000256" key="1">
    <source>
        <dbReference type="ARBA" id="ARBA00022723"/>
    </source>
</evidence>
<dbReference type="KEGG" id="cmo:103484140"/>
<dbReference type="InterPro" id="IPR001623">
    <property type="entry name" value="DnaJ_domain"/>
</dbReference>
<feature type="domain" description="J" evidence="7">
    <location>
        <begin position="110"/>
        <end position="174"/>
    </location>
</feature>
<dbReference type="GO" id="GO:0031072">
    <property type="term" value="F:heat shock protein binding"/>
    <property type="evidence" value="ECO:0007669"/>
    <property type="project" value="InterPro"/>
</dbReference>
<reference evidence="10" key="1">
    <citation type="submission" date="2025-08" db="UniProtKB">
        <authorList>
            <consortium name="RefSeq"/>
        </authorList>
    </citation>
    <scope>IDENTIFICATION</scope>
    <source>
        <tissue evidence="10">Stem</tissue>
    </source>
</reference>
<keyword evidence="2" id="KW-0677">Repeat</keyword>
<sequence>MPFSSLTIFGNFPASMKSYTQPRAIMPPNGICSPCNANLNLTPKFRLLSLSAIPNMLHFPNQPNLYFGSSSNYSGFSRLFGPLRRRDFQTRSRLTFVNCGAGATRAAATDHYSTLNVSRNATLQDIKNSYKKLARKYHPDVNKEPGSEDRFKEISAAYEVLSDDEKRYLYDELSEAGVQGDYGVMSRDSQGVDPFEIFDAFFGGSDGLFRERDGIGGINLNQRSEKIQSLDIHYALHLSFEESVFGGEQAIQFSFFETCGKCDGTGAKSNSCIKLCANCHGRGGVVKTQKTPFGMMSQVSICSECGGDGKKITELCRSCGGSGQLQSIKKMNLVIPPGVSDGATMKIQREGSYDKKRGMTGDLYIMLHIGEKHGIWRDGIHLYSNISIDYTEAILGTVVKVETVEGLKDLQIPAGVQPGDRVRLPFMGIPDINKPSVRGDHLFIVNVQIPKRISDSERTKIKELALLKASTKNDEVYTHGLPLGTFDKYADKNQGDLVSSQEIKRHTSLWSSIKYFIRKRQPREGFASIGIEISKPSCCRPLKLHSSYTDSLIMVVLVTSLFLMGKNYFWTLFRRKYH</sequence>
<accession>A0A1S3AZY1</accession>